<dbReference type="Pfam" id="PF18657">
    <property type="entry name" value="YDG"/>
    <property type="match status" value="32"/>
</dbReference>
<dbReference type="InterPro" id="IPR015919">
    <property type="entry name" value="Cadherin-like_sf"/>
</dbReference>
<dbReference type="Pfam" id="PF18676">
    <property type="entry name" value="MBG_2"/>
    <property type="match status" value="2"/>
</dbReference>
<dbReference type="GO" id="GO:0005509">
    <property type="term" value="F:calcium ion binding"/>
    <property type="evidence" value="ECO:0007669"/>
    <property type="project" value="InterPro"/>
</dbReference>
<evidence type="ECO:0000313" key="3">
    <source>
        <dbReference type="Proteomes" id="UP000094313"/>
    </source>
</evidence>
<dbReference type="GO" id="GO:0016020">
    <property type="term" value="C:membrane"/>
    <property type="evidence" value="ECO:0007669"/>
    <property type="project" value="InterPro"/>
</dbReference>
<keyword evidence="3" id="KW-1185">Reference proteome</keyword>
<dbReference type="GO" id="GO:0007156">
    <property type="term" value="P:homophilic cell adhesion via plasma membrane adhesion molecules"/>
    <property type="evidence" value="ECO:0007669"/>
    <property type="project" value="InterPro"/>
</dbReference>
<reference evidence="2 3" key="1">
    <citation type="submission" date="2016-08" db="EMBL/GenBank/DDBJ databases">
        <authorList>
            <person name="Seilhamer J.J."/>
        </authorList>
    </citation>
    <scope>NUCLEOTIDE SEQUENCE [LARGE SCALE GENOMIC DNA]</scope>
    <source>
        <strain evidence="2 3">DX4</strain>
    </source>
</reference>
<dbReference type="CDD" id="cd11304">
    <property type="entry name" value="Cadherin_repeat"/>
    <property type="match status" value="1"/>
</dbReference>
<dbReference type="InterPro" id="IPR026341">
    <property type="entry name" value="T9SS_type_B"/>
</dbReference>
<proteinExistence type="predicted"/>
<dbReference type="NCBIfam" id="TIGR04131">
    <property type="entry name" value="Bac_Flav_CTERM"/>
    <property type="match status" value="1"/>
</dbReference>
<dbReference type="Gene3D" id="2.60.40.60">
    <property type="entry name" value="Cadherins"/>
    <property type="match status" value="1"/>
</dbReference>
<sequence length="3951" mass="401508">MIFCIGFSASAQCTLGPGDLVITGYDQLDDGTSGSTFNDSFSFLLLKDIPAGQVIFFTDLGWTGSSFQTASNAPADAVLRWTADVAYAAGTEIIVYCKFSPSSKDINGIARGTITVEQPSFNTSSGAVSPAEQMSLAEFSGDQIFAFTNSIAAPTFLAGISINRPAASQWDAVLLSTTFASDKSTLPASLASGAQNMGVSFVDPGDPFVNAAPVARYKRDVAGNATGLASALLTKINNVANWEIRSDGNNYVPLFSATQINVTGISITAQPINRTNLCPGSSTSFTVAASPVCTYQWEVSNDGVNFTAVVAGGVYSNVTTATLSISNVSTLNNKKYRVKLTGAHGTTSNIVNLTLLNPTVVLNPGPLAAAVPNVAYSQSANVTSGGSGTFTYTLDSGTLPTGLSLNGSTGAITGTPTVGGSYSFVIKATDNCSSPNSGTQSYTIIVGTLNQVITLTDYSKTYGDATFTLPATTDAGLTISYTSATPAVATVTGNTVTIVGAGTTNITATQGGNASYNPATPVTKEIAVAKKAITITADMKTKEYGQADPALTQSITTGGPLVGTDVLSGDLGRAPGENAGNYAINIGTLTAGNNYLTTFVGANFSITAKPLTLALNASPLITKAYDNNASATLAAANYTLTGLINSDAVTVTGTATYNDEDVAAGKTITANTFVLAGLLKDNYNLTTTTATTTGDITALPITLTLNASPLITKVYDDQTTANLVAGNYTLNGVLGLDVVTVSGTADYDTKAIGTGKTITANTFVLAGPDKDNYSLTTTTATTSGDISTKPITLTLNATPLITKVYDDNNTATLAAGNYSLSGVLGTNVVTVSGAATYDTKTTGTGKTVTATTFVLAGADKDNYNLTTTTATTTGEITALPLTLVLNATPLITKIYDNNNTATLLPANYTLTGVLGTDVVTVSGSATYDNADVATGKTVTANTFVLAGTDKDNYSLSTTTATTTGDISTKAVTLALNAAPLITKVYDNNTAATLVAANYTLTGVLGTDVVTVSGNANYDTKATGTGKTITANTFVLAGAQQGNYNLTTTTATTTGEITALPLTLALNATPLITKAYDNNNTATLLPANYDLSGVLGTDAVTVSGTATYDTKDAGTGKTVTANTFVLAGADKDNYSLSTLTATTTGEVTASPITLALNALPLITKTYDGDAIATLVPANYTLTGILGVDAVTVSGTASYDSPDAATGKTITANTFVLAGADKDNYSLSTTTATTTGNIVQKSLTLALNATPLITKVYDDNNTATLVPANYDLTGVLGTDVVTVSGTATYDTKATGTGKTVTANTFVLAGAQQGNYNLTTTTATTTGEITALPLTLALNATPLITKEYDNNNTATLLPANYTLTGVLGTDVVTVSGSATYDNADVATGKTITANTFVLAGADKDNYSLSTTTASTTGDISTKAITLALNAAPLISKAYDGNTTANPASANYTLTGILGADVVTVSGTANYDTKATGTGKTITANNFVLAGAQQGNYNLTTTTATTTGEITALPLTLALNATPLITKAYDNNNTATLLPANYDLSGVLGTDAVTVSGTATYDTKDAGTGKTVTANTFVLAGADKDNYSLSTLTATTTGEVTASPITLALNALPLISKTYDGDAIATLVPANYTLTGVLGVDAVTVSGTASYDSPDAATGKTITANTFVLAGPDKDNYSLSTTTATTTGNIVQKSLTLALNATPLISKVYDDNTLATLVPANYTLNGVLGTDALTVTGTANYDTKATGTGKTITANTFVLAGAQQGNYNLTTTTATTTGDITALPLTLALNASPLITKVYDNNNTATLAPANYTLTGILGTDAVTVSGTATYDSPDAGTGKTVTANTFVLAGADKDNYSLSTTTASTTGDISTKAITLALNAAPLISKAYDGNTTANPASANYTLTGILGADVVTVSGTANYDTKATGTGKTITAGNFVLAGAQQGNYNLTTTTATTTGDITAMPLTLALNATPLITKVYDNNNTATLAPANYALTGILGTDAVTVSGTATYDTKDAGTGKTITANAFVLAGADKDNYSLATTTATTTGEVTASPVTLTLNALPVISKTYDGNISAILTPAHYNLNGILGTDVVVVSSDATYDNPDAGTGKTVTANNFVLLGAQKDNYSLTTPTATTTGNIVQKSLTLALNATPLISKVYDDNTLATLVPANYNLTGILGTDAVTVTGTANYDTKATGTGKTITANTFVLAGAQQGNYNLTTTTATTTGDITALPLTLALNASPLITKVYDNNNTATLAPANYTLTGILGTDAVTVSGTATYDSPDAGTGKTVTANTFVLAGADKDNYSLSTTTASTTGDISTKAITLALNAAPLISKAYDGNTTANPASANYTLTGILGADVVTVSGTANYDTKATGTGKTITAGNFVLAGAQQGNYNLTTTTATTTGDITAMPLTLALNATPLITKVYDNNNTATLAPANYALTGILGTDAVTVSGTATYDTKDAGTGKTITANAFVLAGADKDNYSLATTTASTTGDISSKAVTLALNALPLISKTYDGNISATLTPAHYTLNGILGTDIVVVSGDATYDNPDAGTGKTVTANNFVLLGAQKDNYSLTTPTATTTGNIVQKSLTLALNATPLISKVYDDNTLATLVPANYNLTGILGADVVTVSGTANYDTKATGTGKTVTANTFVLAGAQQGNYNLTTTTATTTGDITALPLTLALNASPLITKVYDDNNTATLAPANYTLTGILGTDAVTVSGTATYDTKDAGTGKTVTANTFVLAGADKDNYSLSTTTASSTGDISTKAITLALNAAPLISKVYDDNTLATLVPANYTLTGILGSDAVSVSGTANYDTKATGTGKTITANTFVLAGAQQGNYNLTTTTATTTGDITAMPLTLALNATPLITKVYDNNNTATLAPANYALTGVLGTDAVTVSGTATYDTKDAGAGKTITANAFVLAGADKDNYSLSTTTASTTGDISSKAVTLALNASPLISKAYDGSTTASLATGNYTLAGILGTDVVTVSGTANYDTKTTGTGKTITANNFVLAGAQQGNYNLSTTTATTTGDITALPITLALNASPLITKVYDDNTTATLAPANYALTGVLGTDAVTVSGSATYDNPAAATGKTITANTFVLAGADKDNYTLSTTTATTTGNITAAPLTLTLNATPLISKIYDGNTAALLVAGNYSLTGLLGTDVVTVSGTASYDNKTTGTGKTVTADGFVLAGVDKDNYSLTTTTATTTGNITASPITLALNATPLISKAYDGNTTAVLAAGNYTLNGIIGADVVNVSGTANYDNKNAGTGKTVTGNAFVLNGADKDNYSLTTTTASTTGEITLKTITASLNAAPIISKVYDNTTIATLAAGNYSLNGVLGADAVTVSASATYDNKTVGTGKTITANTFVLAGPDKDNYALSTTNATTTGHITASPLTLTLHASPLITKTYDNTTAATLSPANFSLNGILGADQVAVSGTANYNNEDTGNGKTINAGTFVLSGTDKDNYTLSTTIASTTGNITWKDLTVTADDKSRFQGTANPPLTLTYNGFVTGEGISNLSTAPVASTLANVASPIGDYDITVSGGLATNYNFIYVNGTLKVLPGAPTAILLASTPLYENRPAGTTAGTLSSTSEIPSAVYTYSLVAGAGDTDNSAFSIVDDQIRSTAAFDFETKSSYSIRVRSTTQFGLSLDKQFTISISDVNEIPTLSPISNQTICYTTATQNVPLTGISAGPETAQTNTLTLQSSNANLLQNLTVTPTGANGNISYRVKNGASGTATITVTVKDNGGTANGGVDTYTRTFVITVNPLPVVMIHADRGTVNGNSTEVSKGETVLLTASGGSTYAWSAHNSIISGQNGATLTVRPRETTTYMVTVTNANGCTETATFKVNVLDDLAKIKGTNILTPNGDGYNDKWVVDNIDFYPNNEVKVFDKSGRIVYSKRGYDNSWDGTFNGTALTEGTYYYLIDFGSNRLKFRGFITIVRED</sequence>
<dbReference type="InterPro" id="IPR041248">
    <property type="entry name" value="YDG"/>
</dbReference>
<dbReference type="Pfam" id="PF13585">
    <property type="entry name" value="CHU_C"/>
    <property type="match status" value="1"/>
</dbReference>
<dbReference type="KEGG" id="psty:BFS30_26885"/>
<dbReference type="EMBL" id="CP017141">
    <property type="protein sequence ID" value="AOM80468.1"/>
    <property type="molecule type" value="Genomic_DNA"/>
</dbReference>
<evidence type="ECO:0000259" key="1">
    <source>
        <dbReference type="PROSITE" id="PS50268"/>
    </source>
</evidence>
<dbReference type="Gene3D" id="2.60.40.10">
    <property type="entry name" value="Immunoglobulins"/>
    <property type="match status" value="2"/>
</dbReference>
<feature type="domain" description="Cadherin" evidence="1">
    <location>
        <begin position="3584"/>
        <end position="3678"/>
    </location>
</feature>
<dbReference type="SUPFAM" id="SSF49313">
    <property type="entry name" value="Cadherin-like"/>
    <property type="match status" value="1"/>
</dbReference>
<dbReference type="PROSITE" id="PS50268">
    <property type="entry name" value="CADHERIN_2"/>
    <property type="match status" value="1"/>
</dbReference>
<accession>A0A1D7QP77</accession>
<dbReference type="Proteomes" id="UP000094313">
    <property type="component" value="Chromosome"/>
</dbReference>
<dbReference type="InterPro" id="IPR002126">
    <property type="entry name" value="Cadherin-like_dom"/>
</dbReference>
<protein>
    <recommendedName>
        <fullName evidence="1">Cadherin domain-containing protein</fullName>
    </recommendedName>
</protein>
<dbReference type="Gene3D" id="3.30.160.710">
    <property type="match status" value="1"/>
</dbReference>
<gene>
    <name evidence="2" type="ORF">BFS30_26885</name>
</gene>
<name>A0A1D7QP77_9SPHI</name>
<organism evidence="2 3">
    <name type="scientific">Pedobacter steynii</name>
    <dbReference type="NCBI Taxonomy" id="430522"/>
    <lineage>
        <taxon>Bacteria</taxon>
        <taxon>Pseudomonadati</taxon>
        <taxon>Bacteroidota</taxon>
        <taxon>Sphingobacteriia</taxon>
        <taxon>Sphingobacteriales</taxon>
        <taxon>Sphingobacteriaceae</taxon>
        <taxon>Pedobacter</taxon>
    </lineage>
</organism>
<dbReference type="InterPro" id="IPR041286">
    <property type="entry name" value="MBG_2"/>
</dbReference>
<dbReference type="InterPro" id="IPR013783">
    <property type="entry name" value="Ig-like_fold"/>
</dbReference>
<evidence type="ECO:0000313" key="2">
    <source>
        <dbReference type="EMBL" id="AOM80468.1"/>
    </source>
</evidence>